<dbReference type="InterPro" id="IPR000182">
    <property type="entry name" value="GNAT_dom"/>
</dbReference>
<dbReference type="Pfam" id="PF00583">
    <property type="entry name" value="Acetyltransf_1"/>
    <property type="match status" value="1"/>
</dbReference>
<keyword evidence="2" id="KW-0012">Acyltransferase</keyword>
<keyword evidence="4" id="KW-0687">Ribonucleoprotein</keyword>
<dbReference type="RefSeq" id="WP_092856771.1">
    <property type="nucleotide sequence ID" value="NZ_FOQH01000001.1"/>
</dbReference>
<dbReference type="InterPro" id="IPR016181">
    <property type="entry name" value="Acyl_CoA_acyltransferase"/>
</dbReference>
<dbReference type="OrthoDB" id="9805924at2"/>
<evidence type="ECO:0000256" key="1">
    <source>
        <dbReference type="ARBA" id="ARBA00022679"/>
    </source>
</evidence>
<sequence>MTAIRLAEPQDVPRLAVALKSLAETMGDPFAATEADLSRALHGPAPICRAQVAGVGKGAFLGAVFYSPIFSTIRGAAGIFVSDLWASEQARGQGLGPRLLAAALRDAAACWGASYLKLHVYDDNPNARRFYDRLGFEQSTGEAEMVLERDACAALVAAQA</sequence>
<proteinExistence type="predicted"/>
<dbReference type="STRING" id="1114924.SAMN05216258_101125"/>
<protein>
    <submittedName>
        <fullName evidence="4">Ribosomal protein S18 acetylase RimI</fullName>
    </submittedName>
</protein>
<dbReference type="AlphaFoldDB" id="A0A1I3BJZ2"/>
<dbReference type="PROSITE" id="PS51186">
    <property type="entry name" value="GNAT"/>
    <property type="match status" value="1"/>
</dbReference>
<evidence type="ECO:0000259" key="3">
    <source>
        <dbReference type="PROSITE" id="PS51186"/>
    </source>
</evidence>
<accession>A0A1I3BJZ2</accession>
<dbReference type="EMBL" id="FOQH01000001">
    <property type="protein sequence ID" value="SFH62239.1"/>
    <property type="molecule type" value="Genomic_DNA"/>
</dbReference>
<name>A0A1I3BJZ2_9RHOB</name>
<evidence type="ECO:0000256" key="2">
    <source>
        <dbReference type="ARBA" id="ARBA00023315"/>
    </source>
</evidence>
<dbReference type="PANTHER" id="PTHR10545">
    <property type="entry name" value="DIAMINE N-ACETYLTRANSFERASE"/>
    <property type="match status" value="1"/>
</dbReference>
<dbReference type="Proteomes" id="UP000199377">
    <property type="component" value="Unassembled WGS sequence"/>
</dbReference>
<organism evidence="4 5">
    <name type="scientific">Albimonas pacifica</name>
    <dbReference type="NCBI Taxonomy" id="1114924"/>
    <lineage>
        <taxon>Bacteria</taxon>
        <taxon>Pseudomonadati</taxon>
        <taxon>Pseudomonadota</taxon>
        <taxon>Alphaproteobacteria</taxon>
        <taxon>Rhodobacterales</taxon>
        <taxon>Paracoccaceae</taxon>
        <taxon>Albimonas</taxon>
    </lineage>
</organism>
<dbReference type="InterPro" id="IPR051016">
    <property type="entry name" value="Diverse_Substrate_AcTransf"/>
</dbReference>
<evidence type="ECO:0000313" key="5">
    <source>
        <dbReference type="Proteomes" id="UP000199377"/>
    </source>
</evidence>
<feature type="domain" description="N-acetyltransferase" evidence="3">
    <location>
        <begin position="2"/>
        <end position="160"/>
    </location>
</feature>
<keyword evidence="1" id="KW-0808">Transferase</keyword>
<keyword evidence="5" id="KW-1185">Reference proteome</keyword>
<dbReference type="GO" id="GO:0005840">
    <property type="term" value="C:ribosome"/>
    <property type="evidence" value="ECO:0007669"/>
    <property type="project" value="UniProtKB-KW"/>
</dbReference>
<evidence type="ECO:0000313" key="4">
    <source>
        <dbReference type="EMBL" id="SFH62239.1"/>
    </source>
</evidence>
<keyword evidence="4" id="KW-0689">Ribosomal protein</keyword>
<gene>
    <name evidence="4" type="ORF">SAMN05216258_101125</name>
</gene>
<dbReference type="SUPFAM" id="SSF55729">
    <property type="entry name" value="Acyl-CoA N-acyltransferases (Nat)"/>
    <property type="match status" value="1"/>
</dbReference>
<dbReference type="Gene3D" id="3.40.630.30">
    <property type="match status" value="1"/>
</dbReference>
<dbReference type="PANTHER" id="PTHR10545:SF29">
    <property type="entry name" value="GH14572P-RELATED"/>
    <property type="match status" value="1"/>
</dbReference>
<reference evidence="4 5" key="1">
    <citation type="submission" date="2016-10" db="EMBL/GenBank/DDBJ databases">
        <authorList>
            <person name="de Groot N.N."/>
        </authorList>
    </citation>
    <scope>NUCLEOTIDE SEQUENCE [LARGE SCALE GENOMIC DNA]</scope>
    <source>
        <strain evidence="4 5">CGMCC 1.11030</strain>
    </source>
</reference>
<dbReference type="GO" id="GO:0008080">
    <property type="term" value="F:N-acetyltransferase activity"/>
    <property type="evidence" value="ECO:0007669"/>
    <property type="project" value="UniProtKB-ARBA"/>
</dbReference>